<accession>A0A2Z4RML1</accession>
<dbReference type="Gene3D" id="3.30.360.10">
    <property type="entry name" value="Dihydrodipicolinate Reductase, domain 2"/>
    <property type="match status" value="1"/>
</dbReference>
<dbReference type="InterPro" id="IPR036291">
    <property type="entry name" value="NAD(P)-bd_dom_sf"/>
</dbReference>
<evidence type="ECO:0000313" key="4">
    <source>
        <dbReference type="Proteomes" id="UP000250299"/>
    </source>
</evidence>
<dbReference type="InterPro" id="IPR051450">
    <property type="entry name" value="Gfo/Idh/MocA_Oxidoreductases"/>
</dbReference>
<evidence type="ECO:0000313" key="3">
    <source>
        <dbReference type="EMBL" id="AWY42169.1"/>
    </source>
</evidence>
<dbReference type="GO" id="GO:0000166">
    <property type="term" value="F:nucleotide binding"/>
    <property type="evidence" value="ECO:0007669"/>
    <property type="project" value="InterPro"/>
</dbReference>
<dbReference type="EMBL" id="CP029693">
    <property type="protein sequence ID" value="AWY42169.1"/>
    <property type="molecule type" value="Genomic_DNA"/>
</dbReference>
<organism evidence="3 4">
    <name type="scientific">Pseudomonas putida</name>
    <name type="common">Arthrobacter siderocapsulatus</name>
    <dbReference type="NCBI Taxonomy" id="303"/>
    <lineage>
        <taxon>Bacteria</taxon>
        <taxon>Pseudomonadati</taxon>
        <taxon>Pseudomonadota</taxon>
        <taxon>Gammaproteobacteria</taxon>
        <taxon>Pseudomonadales</taxon>
        <taxon>Pseudomonadaceae</taxon>
        <taxon>Pseudomonas</taxon>
    </lineage>
</organism>
<protein>
    <submittedName>
        <fullName evidence="3">Gfo/Idh/MocA family oxidoreductase</fullName>
    </submittedName>
</protein>
<dbReference type="Pfam" id="PF22725">
    <property type="entry name" value="GFO_IDH_MocA_C3"/>
    <property type="match status" value="1"/>
</dbReference>
<dbReference type="RefSeq" id="WP_110965762.1">
    <property type="nucleotide sequence ID" value="NZ_CP029693.1"/>
</dbReference>
<evidence type="ECO:0000259" key="2">
    <source>
        <dbReference type="Pfam" id="PF22725"/>
    </source>
</evidence>
<feature type="domain" description="Gfo/Idh/MocA-like oxidoreductase N-terminal" evidence="1">
    <location>
        <begin position="6"/>
        <end position="121"/>
    </location>
</feature>
<dbReference type="OrthoDB" id="9774191at2"/>
<dbReference type="InterPro" id="IPR000683">
    <property type="entry name" value="Gfo/Idh/MocA-like_OxRdtase_N"/>
</dbReference>
<dbReference type="SUPFAM" id="SSF55347">
    <property type="entry name" value="Glyceraldehyde-3-phosphate dehydrogenase-like, C-terminal domain"/>
    <property type="match status" value="1"/>
</dbReference>
<evidence type="ECO:0000259" key="1">
    <source>
        <dbReference type="Pfam" id="PF01408"/>
    </source>
</evidence>
<sequence length="352" mass="38138">MKKIPIGVIGAGLIGRTHIERAMAADNVELVGIADPSPEAQALAATLGVPWFEHYGTMLQVAKPRGVVVATPNVTHADVAVDCLAHKVAVLVEKPIADTLENARRICAAAAAHGVPALVGHQRRYNPIMRQAKSIVEAGLLGRPVSATALCTWLKPDEYFETSWRRQAGGGPVLINLIHDIDLLRFLFGEIESLQAITSNSVRRFEVEDTAAVMLRFRNGALGTVSVSDTTAAPWNWDLSAGEAERFPRQDDVNSHFFSGTEGSLTLPRLELWRYRDHPGWHDAITVERAVPHIGCPYAEQIRHFCAVIEGTEQPVCSAEDGLRTLEATLAVHEAARSGGTVQLDGDTSWGA</sequence>
<dbReference type="AlphaFoldDB" id="A0A2Z4RML1"/>
<dbReference type="Proteomes" id="UP000250299">
    <property type="component" value="Chromosome"/>
</dbReference>
<dbReference type="InterPro" id="IPR055170">
    <property type="entry name" value="GFO_IDH_MocA-like_dom"/>
</dbReference>
<dbReference type="SUPFAM" id="SSF51735">
    <property type="entry name" value="NAD(P)-binding Rossmann-fold domains"/>
    <property type="match status" value="1"/>
</dbReference>
<dbReference type="PANTHER" id="PTHR43377">
    <property type="entry name" value="BILIVERDIN REDUCTASE A"/>
    <property type="match status" value="1"/>
</dbReference>
<dbReference type="Gene3D" id="3.40.50.720">
    <property type="entry name" value="NAD(P)-binding Rossmann-like Domain"/>
    <property type="match status" value="1"/>
</dbReference>
<feature type="domain" description="GFO/IDH/MocA-like oxidoreductase" evidence="2">
    <location>
        <begin position="129"/>
        <end position="235"/>
    </location>
</feature>
<gene>
    <name evidence="3" type="ORF">DKY63_20585</name>
</gene>
<reference evidence="3 4" key="1">
    <citation type="submission" date="2018-05" db="EMBL/GenBank/DDBJ databases">
        <title>Whole genome sequence of Pseudomonas putida JBC17.</title>
        <authorList>
            <person name="Lee Y.H."/>
            <person name="David K."/>
        </authorList>
    </citation>
    <scope>NUCLEOTIDE SEQUENCE [LARGE SCALE GENOMIC DNA]</scope>
    <source>
        <strain evidence="3 4">JBC17</strain>
    </source>
</reference>
<name>A0A2Z4RML1_PSEPU</name>
<proteinExistence type="predicted"/>
<dbReference type="Pfam" id="PF01408">
    <property type="entry name" value="GFO_IDH_MocA"/>
    <property type="match status" value="1"/>
</dbReference>
<dbReference type="PANTHER" id="PTHR43377:SF8">
    <property type="entry name" value="BLR3664 PROTEIN"/>
    <property type="match status" value="1"/>
</dbReference>